<evidence type="ECO:0000256" key="3">
    <source>
        <dbReference type="ARBA" id="ARBA00021495"/>
    </source>
</evidence>
<feature type="domain" description="CheW-like" evidence="16">
    <location>
        <begin position="524"/>
        <end position="659"/>
    </location>
</feature>
<comment type="catalytic activity">
    <reaction evidence="1">
        <text>ATP + protein L-histidine = ADP + protein N-phospho-L-histidine.</text>
        <dbReference type="EC" id="2.7.13.3"/>
    </reaction>
</comment>
<dbReference type="InterPro" id="IPR036061">
    <property type="entry name" value="CheW-like_dom_sf"/>
</dbReference>
<dbReference type="InterPro" id="IPR002545">
    <property type="entry name" value="CheW-lke_dom"/>
</dbReference>
<dbReference type="SMART" id="SM01231">
    <property type="entry name" value="H-kinase_dim"/>
    <property type="match status" value="1"/>
</dbReference>
<keyword evidence="19" id="KW-1185">Reference proteome</keyword>
<protein>
    <recommendedName>
        <fullName evidence="3">Chemotaxis protein CheA</fullName>
        <ecNumber evidence="2">2.7.13.3</ecNumber>
    </recommendedName>
</protein>
<dbReference type="SMART" id="SM00260">
    <property type="entry name" value="CheW"/>
    <property type="match status" value="1"/>
</dbReference>
<dbReference type="Proteomes" id="UP001596422">
    <property type="component" value="Unassembled WGS sequence"/>
</dbReference>
<accession>A0ABW1ZX95</accession>
<dbReference type="Pfam" id="PF01627">
    <property type="entry name" value="Hpt"/>
    <property type="match status" value="1"/>
</dbReference>
<evidence type="ECO:0000313" key="18">
    <source>
        <dbReference type="EMBL" id="MFC6669817.1"/>
    </source>
</evidence>
<evidence type="ECO:0000256" key="10">
    <source>
        <dbReference type="ARBA" id="ARBA00023012"/>
    </source>
</evidence>
<evidence type="ECO:0000313" key="19">
    <source>
        <dbReference type="Proteomes" id="UP001596422"/>
    </source>
</evidence>
<evidence type="ECO:0000256" key="13">
    <source>
        <dbReference type="SAM" id="Coils"/>
    </source>
</evidence>
<dbReference type="InterPro" id="IPR036097">
    <property type="entry name" value="HisK_dim/P_sf"/>
</dbReference>
<dbReference type="SUPFAM" id="SSF47226">
    <property type="entry name" value="Histidine-containing phosphotransfer domain, HPT domain"/>
    <property type="match status" value="1"/>
</dbReference>
<dbReference type="Pfam" id="PF02895">
    <property type="entry name" value="H-kinase_dim"/>
    <property type="match status" value="1"/>
</dbReference>
<feature type="domain" description="HPt" evidence="17">
    <location>
        <begin position="1"/>
        <end position="103"/>
    </location>
</feature>
<dbReference type="Gene3D" id="1.10.287.560">
    <property type="entry name" value="Histidine kinase CheA-like, homodimeric domain"/>
    <property type="match status" value="1"/>
</dbReference>
<dbReference type="CDD" id="cd00731">
    <property type="entry name" value="CheA_reg"/>
    <property type="match status" value="1"/>
</dbReference>
<feature type="region of interest" description="Disordered" evidence="14">
    <location>
        <begin position="660"/>
        <end position="689"/>
    </location>
</feature>
<keyword evidence="6 18" id="KW-0808">Transferase</keyword>
<dbReference type="SMART" id="SM00073">
    <property type="entry name" value="HPT"/>
    <property type="match status" value="1"/>
</dbReference>
<keyword evidence="7" id="KW-0547">Nucleotide-binding</keyword>
<evidence type="ECO:0000256" key="14">
    <source>
        <dbReference type="SAM" id="MobiDB-lite"/>
    </source>
</evidence>
<dbReference type="InterPro" id="IPR036641">
    <property type="entry name" value="HPT_dom_sf"/>
</dbReference>
<evidence type="ECO:0000256" key="1">
    <source>
        <dbReference type="ARBA" id="ARBA00000085"/>
    </source>
</evidence>
<feature type="domain" description="Histidine kinase" evidence="15">
    <location>
        <begin position="308"/>
        <end position="522"/>
    </location>
</feature>
<comment type="function">
    <text evidence="11">Involved in the transmission of sensory signals from the chemoreceptors to the flagellar motors. CheA is autophosphorylated; it can transfer its phosphate group to either CheB or CheY.</text>
</comment>
<dbReference type="InterPro" id="IPR036890">
    <property type="entry name" value="HATPase_C_sf"/>
</dbReference>
<evidence type="ECO:0000259" key="15">
    <source>
        <dbReference type="PROSITE" id="PS50109"/>
    </source>
</evidence>
<dbReference type="SUPFAM" id="SSF50341">
    <property type="entry name" value="CheW-like"/>
    <property type="match status" value="1"/>
</dbReference>
<dbReference type="InterPro" id="IPR004358">
    <property type="entry name" value="Sig_transdc_His_kin-like_C"/>
</dbReference>
<organism evidence="18 19">
    <name type="scientific">Marinobacterium aestuariivivens</name>
    <dbReference type="NCBI Taxonomy" id="1698799"/>
    <lineage>
        <taxon>Bacteria</taxon>
        <taxon>Pseudomonadati</taxon>
        <taxon>Pseudomonadota</taxon>
        <taxon>Gammaproteobacteria</taxon>
        <taxon>Oceanospirillales</taxon>
        <taxon>Oceanospirillaceae</taxon>
        <taxon>Marinobacterium</taxon>
    </lineage>
</organism>
<reference evidence="19" key="1">
    <citation type="journal article" date="2019" name="Int. J. Syst. Evol. Microbiol.">
        <title>The Global Catalogue of Microorganisms (GCM) 10K type strain sequencing project: providing services to taxonomists for standard genome sequencing and annotation.</title>
        <authorList>
            <consortium name="The Broad Institute Genomics Platform"/>
            <consortium name="The Broad Institute Genome Sequencing Center for Infectious Disease"/>
            <person name="Wu L."/>
            <person name="Ma J."/>
        </authorList>
    </citation>
    <scope>NUCLEOTIDE SEQUENCE [LARGE SCALE GENOMIC DNA]</scope>
    <source>
        <strain evidence="19">NBRC 111756</strain>
    </source>
</reference>
<dbReference type="InterPro" id="IPR008207">
    <property type="entry name" value="Sig_transdc_His_kin_Hpt_dom"/>
</dbReference>
<dbReference type="PROSITE" id="PS50109">
    <property type="entry name" value="HIS_KIN"/>
    <property type="match status" value="1"/>
</dbReference>
<sequence>MSLDMSQFVPTFLEESSEGLEVMESSLLALDADDGETINAIFRAAHSIKGGAGTFGFTALAEFTHHVETLLDQLRSGRRQAAPALVDLLLEAVDAMRLLLQAARDGDSDAPAPVAKVRQGLEAALAVEPTAAPPVSSPATVAASDQGWLIRFVPDPGLLQTGNEPLLMFDALAELGPLQVRPDCGRLPALEALEPEQLYLAWELELHAACGEDEIREIFEWVEDECDLQIMPLQPAAAPASERVAAWTPAQDDRAPVAARPPAPVAKQDSGSIRVAIDKVDALINRVGELVITQAMLGQLGQELAGLESEALERLQAGLAQLERNTRELQEDVMRVRMLPVSFVFNRFPRLVHDVGAKLGKEVELRLHGEQTELDKTVLEKIGDPLMHLVRNALDHGLEMPAERLAAGKDSTGLVQLNAYHQGGFIVIEISDDGRGLDGDRIFRKAVEKGLVAADAGLSEQAMQELIFLPGFSTAEQVSDLSGRGVGMDVVRRNIEALGGHVSLASAVGRGSTFSVRLPLTLAILDGQLVRVGRETCIVPLVSIIETLQTGPQSLNRVAGAERLLHFRDEYIPLLRLGETFGLDSDGGDNRSRLVVVVEAGERRAGLVVDELLGQQQVVIKSLESNFRRVEGLAGATILGDGRVALILDVAGLVKRGPDARPGAADGGHEFITSRAGKAHDDAATQQRH</sequence>
<evidence type="ECO:0000259" key="17">
    <source>
        <dbReference type="PROSITE" id="PS50894"/>
    </source>
</evidence>
<dbReference type="CDD" id="cd00088">
    <property type="entry name" value="HPT"/>
    <property type="match status" value="1"/>
</dbReference>
<dbReference type="InterPro" id="IPR005467">
    <property type="entry name" value="His_kinase_dom"/>
</dbReference>
<dbReference type="Pfam" id="PF02518">
    <property type="entry name" value="HATPase_c"/>
    <property type="match status" value="1"/>
</dbReference>
<feature type="modified residue" description="Phosphohistidine" evidence="12">
    <location>
        <position position="46"/>
    </location>
</feature>
<dbReference type="PANTHER" id="PTHR43395">
    <property type="entry name" value="SENSOR HISTIDINE KINASE CHEA"/>
    <property type="match status" value="1"/>
</dbReference>
<evidence type="ECO:0000256" key="9">
    <source>
        <dbReference type="ARBA" id="ARBA00022840"/>
    </source>
</evidence>
<feature type="coiled-coil region" evidence="13">
    <location>
        <begin position="305"/>
        <end position="339"/>
    </location>
</feature>
<dbReference type="InterPro" id="IPR037006">
    <property type="entry name" value="CheA-like_homodim_sf"/>
</dbReference>
<comment type="caution">
    <text evidence="18">The sequence shown here is derived from an EMBL/GenBank/DDBJ whole genome shotgun (WGS) entry which is preliminary data.</text>
</comment>
<dbReference type="PRINTS" id="PR00344">
    <property type="entry name" value="BCTRLSENSOR"/>
</dbReference>
<dbReference type="EC" id="2.7.13.3" evidence="2"/>
<evidence type="ECO:0000259" key="16">
    <source>
        <dbReference type="PROSITE" id="PS50851"/>
    </source>
</evidence>
<evidence type="ECO:0000256" key="7">
    <source>
        <dbReference type="ARBA" id="ARBA00022741"/>
    </source>
</evidence>
<keyword evidence="13" id="KW-0175">Coiled coil</keyword>
<evidence type="ECO:0000256" key="5">
    <source>
        <dbReference type="ARBA" id="ARBA00022553"/>
    </source>
</evidence>
<dbReference type="PANTHER" id="PTHR43395:SF10">
    <property type="entry name" value="CHEMOTAXIS PROTEIN CHEA"/>
    <property type="match status" value="1"/>
</dbReference>
<keyword evidence="8" id="KW-0418">Kinase</keyword>
<dbReference type="InterPro" id="IPR004105">
    <property type="entry name" value="CheA-like_dim"/>
</dbReference>
<dbReference type="Pfam" id="PF01584">
    <property type="entry name" value="CheW"/>
    <property type="match status" value="1"/>
</dbReference>
<name>A0ABW1ZX95_9GAMM</name>
<evidence type="ECO:0000256" key="6">
    <source>
        <dbReference type="ARBA" id="ARBA00022679"/>
    </source>
</evidence>
<evidence type="ECO:0000256" key="12">
    <source>
        <dbReference type="PROSITE-ProRule" id="PRU00110"/>
    </source>
</evidence>
<keyword evidence="4" id="KW-0145">Chemotaxis</keyword>
<dbReference type="PROSITE" id="PS50851">
    <property type="entry name" value="CHEW"/>
    <property type="match status" value="1"/>
</dbReference>
<keyword evidence="10" id="KW-0902">Two-component regulatory system</keyword>
<dbReference type="GO" id="GO:0004673">
    <property type="term" value="F:protein histidine kinase activity"/>
    <property type="evidence" value="ECO:0007669"/>
    <property type="project" value="UniProtKB-EC"/>
</dbReference>
<proteinExistence type="predicted"/>
<dbReference type="SMART" id="SM00387">
    <property type="entry name" value="HATPase_c"/>
    <property type="match status" value="1"/>
</dbReference>
<dbReference type="InterPro" id="IPR003594">
    <property type="entry name" value="HATPase_dom"/>
</dbReference>
<keyword evidence="9" id="KW-0067">ATP-binding</keyword>
<dbReference type="RefSeq" id="WP_379908347.1">
    <property type="nucleotide sequence ID" value="NZ_JBHSWE010000001.1"/>
</dbReference>
<dbReference type="Gene3D" id="2.30.30.40">
    <property type="entry name" value="SH3 Domains"/>
    <property type="match status" value="1"/>
</dbReference>
<evidence type="ECO:0000256" key="8">
    <source>
        <dbReference type="ARBA" id="ARBA00022777"/>
    </source>
</evidence>
<keyword evidence="5 12" id="KW-0597">Phosphoprotein</keyword>
<dbReference type="SUPFAM" id="SSF47384">
    <property type="entry name" value="Homodimeric domain of signal transducing histidine kinase"/>
    <property type="match status" value="1"/>
</dbReference>
<dbReference type="Gene3D" id="3.30.565.10">
    <property type="entry name" value="Histidine kinase-like ATPase, C-terminal domain"/>
    <property type="match status" value="1"/>
</dbReference>
<gene>
    <name evidence="18" type="ORF">ACFQDL_06750</name>
</gene>
<dbReference type="EMBL" id="JBHSWE010000001">
    <property type="protein sequence ID" value="MFC6669817.1"/>
    <property type="molecule type" value="Genomic_DNA"/>
</dbReference>
<evidence type="ECO:0000256" key="4">
    <source>
        <dbReference type="ARBA" id="ARBA00022500"/>
    </source>
</evidence>
<dbReference type="Gene3D" id="1.20.120.160">
    <property type="entry name" value="HPT domain"/>
    <property type="match status" value="1"/>
</dbReference>
<dbReference type="InterPro" id="IPR051315">
    <property type="entry name" value="Bact_Chemotaxis_CheA"/>
</dbReference>
<evidence type="ECO:0000256" key="11">
    <source>
        <dbReference type="ARBA" id="ARBA00035100"/>
    </source>
</evidence>
<dbReference type="CDD" id="cd16916">
    <property type="entry name" value="HATPase_CheA-like"/>
    <property type="match status" value="1"/>
</dbReference>
<evidence type="ECO:0000256" key="2">
    <source>
        <dbReference type="ARBA" id="ARBA00012438"/>
    </source>
</evidence>
<dbReference type="PROSITE" id="PS50894">
    <property type="entry name" value="HPT"/>
    <property type="match status" value="1"/>
</dbReference>
<dbReference type="SUPFAM" id="SSF55874">
    <property type="entry name" value="ATPase domain of HSP90 chaperone/DNA topoisomerase II/histidine kinase"/>
    <property type="match status" value="1"/>
</dbReference>